<dbReference type="InterPro" id="IPR041607">
    <property type="entry name" value="HU-HIG"/>
</dbReference>
<evidence type="ECO:0000313" key="3">
    <source>
        <dbReference type="EMBL" id="MBU3815145.1"/>
    </source>
</evidence>
<feature type="non-terminal residue" evidence="3">
    <location>
        <position position="123"/>
    </location>
</feature>
<comment type="caution">
    <text evidence="3">The sequence shown here is derived from an EMBL/GenBank/DDBJ whole genome shotgun (WGS) entry which is preliminary data.</text>
</comment>
<dbReference type="Pfam" id="PF18291">
    <property type="entry name" value="HU-HIG"/>
    <property type="match status" value="1"/>
</dbReference>
<dbReference type="Proteomes" id="UP000824236">
    <property type="component" value="Unassembled WGS sequence"/>
</dbReference>
<evidence type="ECO:0000313" key="4">
    <source>
        <dbReference type="Proteomes" id="UP000824236"/>
    </source>
</evidence>
<evidence type="ECO:0000259" key="2">
    <source>
        <dbReference type="Pfam" id="PF18291"/>
    </source>
</evidence>
<dbReference type="EMBL" id="JAHLFO010000161">
    <property type="protein sequence ID" value="MBU3815145.1"/>
    <property type="molecule type" value="Genomic_DNA"/>
</dbReference>
<protein>
    <submittedName>
        <fullName evidence="3">DNA-binding protein</fullName>
    </submittedName>
</protein>
<reference evidence="3" key="2">
    <citation type="submission" date="2021-04" db="EMBL/GenBank/DDBJ databases">
        <authorList>
            <person name="Gilroy R."/>
        </authorList>
    </citation>
    <scope>NUCLEOTIDE SEQUENCE</scope>
    <source>
        <strain evidence="3">B3-3758</strain>
    </source>
</reference>
<dbReference type="InterPro" id="IPR005902">
    <property type="entry name" value="HU_DNA-bd_put"/>
</dbReference>
<proteinExistence type="predicted"/>
<dbReference type="SUPFAM" id="SSF47729">
    <property type="entry name" value="IHF-like DNA-binding proteins"/>
    <property type="match status" value="1"/>
</dbReference>
<keyword evidence="1 3" id="KW-0238">DNA-binding</keyword>
<evidence type="ECO:0000256" key="1">
    <source>
        <dbReference type="ARBA" id="ARBA00023125"/>
    </source>
</evidence>
<name>A0A9E2NPR5_9BACE</name>
<feature type="domain" description="HU" evidence="2">
    <location>
        <begin position="2"/>
        <end position="87"/>
    </location>
</feature>
<dbReference type="NCBIfam" id="TIGR01201">
    <property type="entry name" value="HU_rel"/>
    <property type="match status" value="1"/>
</dbReference>
<dbReference type="GO" id="GO:0003677">
    <property type="term" value="F:DNA binding"/>
    <property type="evidence" value="ECO:0007669"/>
    <property type="project" value="UniProtKB-KW"/>
</dbReference>
<reference evidence="3" key="1">
    <citation type="journal article" date="2021" name="PeerJ">
        <title>Extensive microbial diversity within the chicken gut microbiome revealed by metagenomics and culture.</title>
        <authorList>
            <person name="Gilroy R."/>
            <person name="Ravi A."/>
            <person name="Getino M."/>
            <person name="Pursley I."/>
            <person name="Horton D.L."/>
            <person name="Alikhan N.F."/>
            <person name="Baker D."/>
            <person name="Gharbi K."/>
            <person name="Hall N."/>
            <person name="Watson M."/>
            <person name="Adriaenssens E.M."/>
            <person name="Foster-Nyarko E."/>
            <person name="Jarju S."/>
            <person name="Secka A."/>
            <person name="Antonio M."/>
            <person name="Oren A."/>
            <person name="Chaudhuri R.R."/>
            <person name="La Ragione R."/>
            <person name="Hildebrand F."/>
            <person name="Pallen M.J."/>
        </authorList>
    </citation>
    <scope>NUCLEOTIDE SEQUENCE</scope>
    <source>
        <strain evidence="3">B3-3758</strain>
    </source>
</reference>
<gene>
    <name evidence="3" type="ORF">H9791_11740</name>
</gene>
<dbReference type="InterPro" id="IPR010992">
    <property type="entry name" value="IHF-like_DNA-bd_dom_sf"/>
</dbReference>
<accession>A0A9E2NPR5</accession>
<sequence>MASYEMQESNLPGRDGERVLFPRMKLWGQMDLDEIAERICRGSTFAPGEVKGLVQALAEEIACGMAGGRSVKVDGIGVFTPALGLREGFGRETGEEGERRRNARSICVDRIHLSLIHISEPTR</sequence>
<dbReference type="AlphaFoldDB" id="A0A9E2NPR5"/>
<organism evidence="3 4">
    <name type="scientific">Candidatus Bacteroides intestinipullorum</name>
    <dbReference type="NCBI Taxonomy" id="2838471"/>
    <lineage>
        <taxon>Bacteria</taxon>
        <taxon>Pseudomonadati</taxon>
        <taxon>Bacteroidota</taxon>
        <taxon>Bacteroidia</taxon>
        <taxon>Bacteroidales</taxon>
        <taxon>Bacteroidaceae</taxon>
        <taxon>Bacteroides</taxon>
    </lineage>
</organism>